<proteinExistence type="predicted"/>
<dbReference type="PANTHER" id="PTHR40114">
    <property type="entry name" value="SLR0698 PROTEIN"/>
    <property type="match status" value="1"/>
</dbReference>
<protein>
    <submittedName>
        <fullName evidence="1">Uncharacterized protein</fullName>
    </submittedName>
</protein>
<dbReference type="SUPFAM" id="SSF55154">
    <property type="entry name" value="CYTH-like phosphatases"/>
    <property type="match status" value="1"/>
</dbReference>
<accession>A0A6S6R7C4</accession>
<dbReference type="Pfam" id="PF01928">
    <property type="entry name" value="CYTH"/>
    <property type="match status" value="1"/>
</dbReference>
<evidence type="ECO:0000313" key="1">
    <source>
        <dbReference type="EMBL" id="BCJ94908.1"/>
    </source>
</evidence>
<dbReference type="KEGG" id="acel:acsn021_24770"/>
<gene>
    <name evidence="1" type="ORF">acsn021_24770</name>
</gene>
<dbReference type="PROSITE" id="PS51707">
    <property type="entry name" value="CYTH"/>
    <property type="match status" value="1"/>
</dbReference>
<dbReference type="AlphaFoldDB" id="A0A6S6R7C4"/>
<dbReference type="EMBL" id="AP023367">
    <property type="protein sequence ID" value="BCJ94908.1"/>
    <property type="molecule type" value="Genomic_DNA"/>
</dbReference>
<dbReference type="InterPro" id="IPR012042">
    <property type="entry name" value="NeuTTM/CthTTM-like"/>
</dbReference>
<keyword evidence="2" id="KW-1185">Reference proteome</keyword>
<evidence type="ECO:0000313" key="2">
    <source>
        <dbReference type="Proteomes" id="UP000515561"/>
    </source>
</evidence>
<dbReference type="CDD" id="cd07761">
    <property type="entry name" value="CYTH-like_CthTTM-like"/>
    <property type="match status" value="1"/>
</dbReference>
<dbReference type="SMART" id="SM01118">
    <property type="entry name" value="CYTH"/>
    <property type="match status" value="1"/>
</dbReference>
<dbReference type="InterPro" id="IPR023577">
    <property type="entry name" value="CYTH_domain"/>
</dbReference>
<dbReference type="Proteomes" id="UP000515561">
    <property type="component" value="Chromosome"/>
</dbReference>
<dbReference type="RefSeq" id="WP_184088812.1">
    <property type="nucleotide sequence ID" value="NZ_AP023367.1"/>
</dbReference>
<name>A0A6S6R7C4_9FIRM</name>
<dbReference type="InterPro" id="IPR033469">
    <property type="entry name" value="CYTH-like_dom_sf"/>
</dbReference>
<reference evidence="1 2" key="1">
    <citation type="journal article" date="2016" name="Int. J. Syst. Evol. Microbiol.">
        <title>Descriptions of Anaerotaenia torta gen. nov., sp. nov. and Anaerocolumna cellulosilytica gen. nov., sp. nov. isolated from a methanogenic reactor of cattle waste.</title>
        <authorList>
            <person name="Uek A."/>
            <person name="Ohtaki Y."/>
            <person name="Kaku N."/>
            <person name="Ueki K."/>
        </authorList>
    </citation>
    <scope>NUCLEOTIDE SEQUENCE [LARGE SCALE GENOMIC DNA]</scope>
    <source>
        <strain evidence="1 2">SN021</strain>
    </source>
</reference>
<sequence>MEIERKFKVITTPILLEQYEKKEIEQAYLCTDPVIRIRKSNEEYYMTYKSIQDITLSNIALCCQEVELPLTEEAYLHLKKKIDGNIITKTRYLIPIAGGYIAELDIFHGHLKGLCFTEVEFSNEKEAAAFIPPEWFGEDVSFDKRFKNNYLTFINSYTELGIN</sequence>
<dbReference type="PANTHER" id="PTHR40114:SF1">
    <property type="entry name" value="SLR0698 PROTEIN"/>
    <property type="match status" value="1"/>
</dbReference>
<dbReference type="Gene3D" id="2.40.320.10">
    <property type="entry name" value="Hypothetical Protein Pfu-838710-001"/>
    <property type="match status" value="1"/>
</dbReference>
<organism evidence="1 2">
    <name type="scientific">Anaerocolumna cellulosilytica</name>
    <dbReference type="NCBI Taxonomy" id="433286"/>
    <lineage>
        <taxon>Bacteria</taxon>
        <taxon>Bacillati</taxon>
        <taxon>Bacillota</taxon>
        <taxon>Clostridia</taxon>
        <taxon>Lachnospirales</taxon>
        <taxon>Lachnospiraceae</taxon>
        <taxon>Anaerocolumna</taxon>
    </lineage>
</organism>
<dbReference type="PIRSF" id="PIRSF016487">
    <property type="entry name" value="CYTH_UCP016487"/>
    <property type="match status" value="1"/>
</dbReference>